<reference evidence="11" key="1">
    <citation type="submission" date="2021-01" db="EMBL/GenBank/DDBJ databases">
        <authorList>
            <person name="Corre E."/>
            <person name="Pelletier E."/>
            <person name="Niang G."/>
            <person name="Scheremetjew M."/>
            <person name="Finn R."/>
            <person name="Kale V."/>
            <person name="Holt S."/>
            <person name="Cochrane G."/>
            <person name="Meng A."/>
            <person name="Brown T."/>
            <person name="Cohen L."/>
        </authorList>
    </citation>
    <scope>NUCLEOTIDE SEQUENCE</scope>
    <source>
        <strain evidence="11">CCAP 955/1</strain>
    </source>
</reference>
<keyword evidence="5 9" id="KW-0819">tRNA processing</keyword>
<evidence type="ECO:0000256" key="4">
    <source>
        <dbReference type="ARBA" id="ARBA00022691"/>
    </source>
</evidence>
<evidence type="ECO:0000256" key="2">
    <source>
        <dbReference type="ARBA" id="ARBA00022603"/>
    </source>
</evidence>
<feature type="region of interest" description="Disordered" evidence="10">
    <location>
        <begin position="466"/>
        <end position="533"/>
    </location>
</feature>
<sequence length="533" mass="58297">MITAERKEKYDAKKARYDANPSSFDKPPLEPVDGITVLDALAATGLRSVRYLKEIPKLRHIHINDLLPEATEVAMKNVKINGISADQVTVHNGDATNLMYQHRDSDKNFDVIDLDPYGTASPFLDSAVQAVAGDGGLLCVTCTDAPVLSGNYPEVCFAKYGSMSLKVKYYHEMALRILLNSIETAANKYKRYIVPWLSLSVDYYVRVFVRVYESPAEVKNTCLKRIMTYQSTQCGSFVNQTIGTRNRTKKERMAESKKATEGTEASAETAGGANGNYAAASHEVPAVCEETGGRWKVGGPFWGAPIHDQKITDILLARVDLAREVNTTNAGAFSDAAPIATAERLAGMLTSISEELKDVPFYYSLPDLAATLQCMVPTHLQFKAALVNAGYEVSHFHHDANAFKTNAPNSVIWDIMRAHCKKHPPSGSKSKKLSDAALRILAKECKVVADFTVPASLLEPKKKIARFPPNPEANWGPKRRHGRVGDKVSADGDNAEENGAAAEGDDTEWAMDTTADQKLIGESTEPATKRAKN</sequence>
<dbReference type="Pfam" id="PF02005">
    <property type="entry name" value="TRM"/>
    <property type="match status" value="1"/>
</dbReference>
<dbReference type="PANTHER" id="PTHR10631">
    <property type="entry name" value="N 2 ,N 2 -DIMETHYLGUANOSINE TRNA METHYLTRANSFERASE"/>
    <property type="match status" value="1"/>
</dbReference>
<dbReference type="GO" id="GO:0005634">
    <property type="term" value="C:nucleus"/>
    <property type="evidence" value="ECO:0007669"/>
    <property type="project" value="TreeGrafter"/>
</dbReference>
<evidence type="ECO:0000256" key="8">
    <source>
        <dbReference type="ARBA" id="ARBA00051897"/>
    </source>
</evidence>
<feature type="compositionally biased region" description="Basic and acidic residues" evidence="10">
    <location>
        <begin position="251"/>
        <end position="261"/>
    </location>
</feature>
<dbReference type="Gene3D" id="3.30.56.70">
    <property type="entry name" value="N2,N2-dimethylguanosine tRNA methyltransferase, C-terminal domain"/>
    <property type="match status" value="1"/>
</dbReference>
<dbReference type="PANTHER" id="PTHR10631:SF3">
    <property type="entry name" value="TRNA (GUANINE(26)-N(2))-DIMETHYLTRANSFERASE"/>
    <property type="match status" value="1"/>
</dbReference>
<evidence type="ECO:0000256" key="3">
    <source>
        <dbReference type="ARBA" id="ARBA00022679"/>
    </source>
</evidence>
<name>A0A7S3GQ74_9STRA</name>
<dbReference type="InterPro" id="IPR029063">
    <property type="entry name" value="SAM-dependent_MTases_sf"/>
</dbReference>
<dbReference type="GO" id="GO:0002940">
    <property type="term" value="P:tRNA N2-guanine methylation"/>
    <property type="evidence" value="ECO:0007669"/>
    <property type="project" value="TreeGrafter"/>
</dbReference>
<evidence type="ECO:0000256" key="1">
    <source>
        <dbReference type="ARBA" id="ARBA00022555"/>
    </source>
</evidence>
<keyword evidence="6 9" id="KW-0694">RNA-binding</keyword>
<protein>
    <recommendedName>
        <fullName evidence="7 9">tRNA (guanine(26)-N(2))-dimethyltransferase</fullName>
        <ecNumber evidence="7 9">2.1.1.216</ecNumber>
    </recommendedName>
</protein>
<dbReference type="GO" id="GO:0000049">
    <property type="term" value="F:tRNA binding"/>
    <property type="evidence" value="ECO:0007669"/>
    <property type="project" value="UniProtKB-UniRule"/>
</dbReference>
<dbReference type="InterPro" id="IPR042296">
    <property type="entry name" value="tRNA_met_Trm1_C"/>
</dbReference>
<feature type="region of interest" description="Disordered" evidence="10">
    <location>
        <begin position="245"/>
        <end position="271"/>
    </location>
</feature>
<comment type="catalytic activity">
    <reaction evidence="8 9">
        <text>guanosine(26) in tRNA + 2 S-adenosyl-L-methionine = N(2)-dimethylguanosine(26) in tRNA + 2 S-adenosyl-L-homocysteine + 2 H(+)</text>
        <dbReference type="Rhea" id="RHEA:43140"/>
        <dbReference type="Rhea" id="RHEA-COMP:10359"/>
        <dbReference type="Rhea" id="RHEA-COMP:10360"/>
        <dbReference type="ChEBI" id="CHEBI:15378"/>
        <dbReference type="ChEBI" id="CHEBI:57856"/>
        <dbReference type="ChEBI" id="CHEBI:59789"/>
        <dbReference type="ChEBI" id="CHEBI:74269"/>
        <dbReference type="ChEBI" id="CHEBI:74513"/>
        <dbReference type="EC" id="2.1.1.216"/>
    </reaction>
</comment>
<gene>
    <name evidence="11" type="ORF">SELO1098_LOCUS1937</name>
</gene>
<dbReference type="AlphaFoldDB" id="A0A7S3GQ74"/>
<comment type="similarity">
    <text evidence="9">Belongs to the class I-like SAM-binding methyltransferase superfamily. Trm1 family.</text>
</comment>
<evidence type="ECO:0000256" key="6">
    <source>
        <dbReference type="ARBA" id="ARBA00022884"/>
    </source>
</evidence>
<keyword evidence="2 9" id="KW-0489">Methyltransferase</keyword>
<dbReference type="NCBIfam" id="TIGR00308">
    <property type="entry name" value="TRM1"/>
    <property type="match status" value="1"/>
</dbReference>
<feature type="compositionally biased region" description="Basic and acidic residues" evidence="10">
    <location>
        <begin position="1"/>
        <end position="17"/>
    </location>
</feature>
<evidence type="ECO:0000256" key="10">
    <source>
        <dbReference type="SAM" id="MobiDB-lite"/>
    </source>
</evidence>
<evidence type="ECO:0000313" key="11">
    <source>
        <dbReference type="EMBL" id="CAE0273111.1"/>
    </source>
</evidence>
<keyword evidence="4 9" id="KW-0949">S-adenosyl-L-methionine</keyword>
<dbReference type="EC" id="2.1.1.216" evidence="7 9"/>
<evidence type="ECO:0000256" key="9">
    <source>
        <dbReference type="PROSITE-ProRule" id="PRU00958"/>
    </source>
</evidence>
<dbReference type="GO" id="GO:0160104">
    <property type="term" value="F:tRNA (guanine(26)-N2)-dimethyltransferase activity"/>
    <property type="evidence" value="ECO:0007669"/>
    <property type="project" value="UniProtKB-UniRule"/>
</dbReference>
<dbReference type="PROSITE" id="PS51626">
    <property type="entry name" value="SAM_MT_TRM1"/>
    <property type="match status" value="1"/>
</dbReference>
<evidence type="ECO:0000256" key="7">
    <source>
        <dbReference type="ARBA" id="ARBA00039099"/>
    </source>
</evidence>
<feature type="region of interest" description="Disordered" evidence="10">
    <location>
        <begin position="1"/>
        <end position="25"/>
    </location>
</feature>
<keyword evidence="1 9" id="KW-0820">tRNA-binding</keyword>
<organism evidence="11">
    <name type="scientific">Spumella elongata</name>
    <dbReference type="NCBI Taxonomy" id="89044"/>
    <lineage>
        <taxon>Eukaryota</taxon>
        <taxon>Sar</taxon>
        <taxon>Stramenopiles</taxon>
        <taxon>Ochrophyta</taxon>
        <taxon>Chrysophyceae</taxon>
        <taxon>Chromulinales</taxon>
        <taxon>Chromulinaceae</taxon>
        <taxon>Spumella</taxon>
    </lineage>
</organism>
<keyword evidence="3 9" id="KW-0808">Transferase</keyword>
<dbReference type="FunFam" id="3.30.56.70:FF:000001">
    <property type="entry name" value="tRNA (guanine(26)-N(2))-dimethyltransferase"/>
    <property type="match status" value="1"/>
</dbReference>
<feature type="compositionally biased region" description="Low complexity" evidence="10">
    <location>
        <begin position="262"/>
        <end position="271"/>
    </location>
</feature>
<proteinExistence type="inferred from homology"/>
<dbReference type="InterPro" id="IPR002905">
    <property type="entry name" value="Trm1"/>
</dbReference>
<dbReference type="FunFam" id="3.40.50.150:FF:000051">
    <property type="entry name" value="tRNA (guanine(26)-N(2))-dimethyltransferase"/>
    <property type="match status" value="1"/>
</dbReference>
<dbReference type="Gene3D" id="3.40.50.150">
    <property type="entry name" value="Vaccinia Virus protein VP39"/>
    <property type="match status" value="1"/>
</dbReference>
<evidence type="ECO:0000256" key="5">
    <source>
        <dbReference type="ARBA" id="ARBA00022694"/>
    </source>
</evidence>
<dbReference type="SUPFAM" id="SSF53335">
    <property type="entry name" value="S-adenosyl-L-methionine-dependent methyltransferases"/>
    <property type="match status" value="1"/>
</dbReference>
<accession>A0A7S3GQ74</accession>
<dbReference type="EMBL" id="HBIC01003631">
    <property type="protein sequence ID" value="CAE0273111.1"/>
    <property type="molecule type" value="Transcribed_RNA"/>
</dbReference>